<keyword evidence="1" id="KW-0677">Repeat</keyword>
<dbReference type="Gene3D" id="2.20.110.10">
    <property type="entry name" value="Histone H3 K4-specific methyltransferase SET7/9 N-terminal domain"/>
    <property type="match status" value="1"/>
</dbReference>
<evidence type="ECO:0000313" key="3">
    <source>
        <dbReference type="EMBL" id="AIY39599.1"/>
    </source>
</evidence>
<reference evidence="4" key="1">
    <citation type="journal article" date="2014" name="Soil Biol. Biochem.">
        <title>Structure and function of bacterial communities in ageing soils: Insights from the Mendocino ecological staircase.</title>
        <authorList>
            <person name="Uroz S."/>
            <person name="Tech J.J."/>
            <person name="Sawaya N.A."/>
            <person name="Frey-Klett P."/>
            <person name="Leveau J.H.J."/>
        </authorList>
    </citation>
    <scope>NUCLEOTIDE SEQUENCE [LARGE SCALE GENOMIC DNA]</scope>
    <source>
        <strain evidence="4">Cal35</strain>
    </source>
</reference>
<dbReference type="EMBL" id="CP009962">
    <property type="protein sequence ID" value="AIY39599.1"/>
    <property type="molecule type" value="Genomic_DNA"/>
</dbReference>
<keyword evidence="4" id="KW-1185">Reference proteome</keyword>
<dbReference type="InterPro" id="IPR003409">
    <property type="entry name" value="MORN"/>
</dbReference>
<evidence type="ECO:0000256" key="1">
    <source>
        <dbReference type="ARBA" id="ARBA00022737"/>
    </source>
</evidence>
<dbReference type="AlphaFoldDB" id="A0A0A1F7D3"/>
<dbReference type="PRINTS" id="PR01217">
    <property type="entry name" value="PRICHEXTENSN"/>
</dbReference>
<dbReference type="KEGG" id="care:LT85_0439"/>
<dbReference type="Proteomes" id="UP000030302">
    <property type="component" value="Chromosome"/>
</dbReference>
<sequence length="457" mass="47310">MIRDSQEPSDWRDGVICGEIADTRKLPRPRPVGSRARTTLFIGIILAATSFANQTSAANIPEIAGTANQNNAISPAPAKQTEEPKRQWAFDTSNGCQVWSAEPIGSDMTVRWSGRCENNLAQGPGTVRWLRNNKQVVELSGTMDQGKMRGHTTGVEEPGNRFDGMFIDSLPEGLGRASFADGSTYDGQWHRGHQLGYGIMTFPPAHPQYQEMLKDGKGSKAENGIYVLRGWWEGKTFITPCNSEEECEKAVVAIMKLDQGAAKANAATQTAPADVSAPAPVAATPVVAPETPATEPASALPVTIPAAAPENVTPATSATPVAPATESTVVQPLPIPAEPSVQPASAMPAVAKPEAEPAASPAVAPIVTTPVPELPAVGPASVPIAPVPAMPVAEPAATPATEPVPATPVTSPASEPAVPTTPMTEPATAPEMPTPAPQATDAALGAIKPISISDGSS</sequence>
<protein>
    <submittedName>
        <fullName evidence="3">Large tegument protein</fullName>
    </submittedName>
</protein>
<evidence type="ECO:0000313" key="4">
    <source>
        <dbReference type="Proteomes" id="UP000030302"/>
    </source>
</evidence>
<feature type="compositionally biased region" description="Low complexity" evidence="2">
    <location>
        <begin position="395"/>
        <end position="431"/>
    </location>
</feature>
<dbReference type="Pfam" id="PF02493">
    <property type="entry name" value="MORN"/>
    <property type="match status" value="2"/>
</dbReference>
<feature type="region of interest" description="Disordered" evidence="2">
    <location>
        <begin position="395"/>
        <end position="457"/>
    </location>
</feature>
<dbReference type="SUPFAM" id="SSF82185">
    <property type="entry name" value="Histone H3 K4-specific methyltransferase SET7/9 N-terminal domain"/>
    <property type="match status" value="1"/>
</dbReference>
<gene>
    <name evidence="3" type="ORF">LT85_0439</name>
</gene>
<evidence type="ECO:0000256" key="2">
    <source>
        <dbReference type="SAM" id="MobiDB-lite"/>
    </source>
</evidence>
<name>A0A0A1F7D3_9BURK</name>
<dbReference type="SMART" id="SM00698">
    <property type="entry name" value="MORN"/>
    <property type="match status" value="1"/>
</dbReference>
<accession>A0A0A1F7D3</accession>
<organism evidence="3 4">
    <name type="scientific">Collimonas arenae</name>
    <dbReference type="NCBI Taxonomy" id="279058"/>
    <lineage>
        <taxon>Bacteria</taxon>
        <taxon>Pseudomonadati</taxon>
        <taxon>Pseudomonadota</taxon>
        <taxon>Betaproteobacteria</taxon>
        <taxon>Burkholderiales</taxon>
        <taxon>Oxalobacteraceae</taxon>
        <taxon>Collimonas</taxon>
    </lineage>
</organism>
<dbReference type="STRING" id="279058.LT85_0439"/>
<proteinExistence type="predicted"/>
<dbReference type="HOGENOM" id="CLU_598144_0_0_4"/>
<dbReference type="PANTHER" id="PTHR43215">
    <property type="entry name" value="RADIAL SPOKE HEAD 1 HOMOLOG"/>
    <property type="match status" value="1"/>
</dbReference>
<dbReference type="PANTHER" id="PTHR43215:SF14">
    <property type="entry name" value="RADIAL SPOKE HEAD 1 HOMOLOG"/>
    <property type="match status" value="1"/>
</dbReference>